<dbReference type="PANTHER" id="PTHR11113">
    <property type="entry name" value="N-ACETYLGLUCOSAMINE-6-PHOSPHATE DEACETYLASE"/>
    <property type="match status" value="1"/>
</dbReference>
<dbReference type="InterPro" id="IPR011059">
    <property type="entry name" value="Metal-dep_hydrolase_composite"/>
</dbReference>
<comment type="similarity">
    <text evidence="1 6">Belongs to the metallo-dependent hydrolases superfamily. Adenine deaminase family.</text>
</comment>
<dbReference type="Pfam" id="PF13382">
    <property type="entry name" value="Adenine_deam_C"/>
    <property type="match status" value="1"/>
</dbReference>
<dbReference type="InterPro" id="IPR032466">
    <property type="entry name" value="Metal_Hydrolase"/>
</dbReference>
<evidence type="ECO:0000256" key="6">
    <source>
        <dbReference type="HAMAP-Rule" id="MF_01518"/>
    </source>
</evidence>
<evidence type="ECO:0000256" key="1">
    <source>
        <dbReference type="ARBA" id="ARBA00006773"/>
    </source>
</evidence>
<accession>A0A7C4W1Z6</accession>
<comment type="cofactor">
    <cofactor evidence="6">
        <name>Mn(2+)</name>
        <dbReference type="ChEBI" id="CHEBI:29035"/>
    </cofactor>
</comment>
<evidence type="ECO:0000256" key="2">
    <source>
        <dbReference type="ARBA" id="ARBA00012782"/>
    </source>
</evidence>
<dbReference type="NCBIfam" id="TIGR01178">
    <property type="entry name" value="ade"/>
    <property type="match status" value="1"/>
</dbReference>
<proteinExistence type="inferred from homology"/>
<dbReference type="EMBL" id="DSUH01000357">
    <property type="protein sequence ID" value="HGU34238.1"/>
    <property type="molecule type" value="Genomic_DNA"/>
</dbReference>
<dbReference type="SUPFAM" id="SSF51338">
    <property type="entry name" value="Composite domain of metallo-dependent hydrolases"/>
    <property type="match status" value="1"/>
</dbReference>
<dbReference type="Gene3D" id="3.20.20.140">
    <property type="entry name" value="Metal-dependent hydrolases"/>
    <property type="match status" value="1"/>
</dbReference>
<comment type="caution">
    <text evidence="9">The sequence shown here is derived from an EMBL/GenBank/DDBJ whole genome shotgun (WGS) entry which is preliminary data.</text>
</comment>
<name>A0A7C4W1Z6_9BACT</name>
<evidence type="ECO:0000259" key="7">
    <source>
        <dbReference type="Pfam" id="PF01979"/>
    </source>
</evidence>
<protein>
    <recommendedName>
        <fullName evidence="2 6">Adenine deaminase</fullName>
        <shortName evidence="6">Adenase</shortName>
        <shortName evidence="6">Adenine aminase</shortName>
        <ecNumber evidence="2 6">3.5.4.2</ecNumber>
    </recommendedName>
</protein>
<keyword evidence="4 6" id="KW-0464">Manganese</keyword>
<dbReference type="InterPro" id="IPR006679">
    <property type="entry name" value="Adenine_deam"/>
</dbReference>
<dbReference type="GO" id="GO:0000034">
    <property type="term" value="F:adenine deaminase activity"/>
    <property type="evidence" value="ECO:0007669"/>
    <property type="project" value="UniProtKB-UniRule"/>
</dbReference>
<reference evidence="9" key="1">
    <citation type="journal article" date="2020" name="mSystems">
        <title>Genome- and Community-Level Interaction Insights into Carbon Utilization and Element Cycling Functions of Hydrothermarchaeota in Hydrothermal Sediment.</title>
        <authorList>
            <person name="Zhou Z."/>
            <person name="Liu Y."/>
            <person name="Xu W."/>
            <person name="Pan J."/>
            <person name="Luo Z.H."/>
            <person name="Li M."/>
        </authorList>
    </citation>
    <scope>NUCLEOTIDE SEQUENCE [LARGE SCALE GENOMIC DNA]</scope>
    <source>
        <strain evidence="9">SpSt-477</strain>
    </source>
</reference>
<sequence>MKFEEKALKAIVESLSETIAAARGEVPADIRFENCRIVNVFSGEIQDGDIVVAGGRIVGFGPLPAKDVRDMKGLYAAPGLIDAHVHIESSMTCPSQFAAAVLPHGTTTVVADPHEIANVMGTAGIAYMLDTSADLPANVLFTLSSCVPATSMETSGAVIGPAEIAEWISNDRIPALAEMMNFPGVLFRDPEVLQKIAVATAAGKPIDGHSPGLSGADLTAYLAAGIRSDHECVSLTEAREKLRQGMFIMVREGSGAKNARTLMPLVGSDTWHRMMWCTDDRNPHDLVQEGSIDVLLRMAVSMGIDPVTAIRMGTLVPATYFGLHHLGAIAPGRQADLVFFRDLESFDAEEVYWKGKRVAAGGVLDASVTFAEPNVPPSTMHIEAEQLDFRLQATGSRIRVIEIVPDQIVTRAGIDDACVQEGLFVSDVRRDLLKLAVIERHGRSGTKAVAFVRGFGLRSGALASSVAHDSHNVIVVGTSDADMQVAVVAVRDMGGGIVVVNEGRILERLALPIAGLLSTLPVTEIAERLHRLVQAAHSLGCPLKDPFMTLSFLALPVIPVLKLTDMGLVDVGRFDIVPLVFQENEEVL</sequence>
<gene>
    <name evidence="6 9" type="primary">ade</name>
    <name evidence="9" type="ORF">ENS29_15540</name>
</gene>
<organism evidence="9">
    <name type="scientific">Desulfatirhabdium butyrativorans</name>
    <dbReference type="NCBI Taxonomy" id="340467"/>
    <lineage>
        <taxon>Bacteria</taxon>
        <taxon>Pseudomonadati</taxon>
        <taxon>Thermodesulfobacteriota</taxon>
        <taxon>Desulfobacteria</taxon>
        <taxon>Desulfobacterales</taxon>
        <taxon>Desulfatirhabdiaceae</taxon>
        <taxon>Desulfatirhabdium</taxon>
    </lineage>
</organism>
<dbReference type="CDD" id="cd01295">
    <property type="entry name" value="AdeC"/>
    <property type="match status" value="1"/>
</dbReference>
<dbReference type="HAMAP" id="MF_01518">
    <property type="entry name" value="Adenine_deamin"/>
    <property type="match status" value="1"/>
</dbReference>
<feature type="domain" description="Adenine deaminase C-terminal" evidence="8">
    <location>
        <begin position="407"/>
        <end position="574"/>
    </location>
</feature>
<keyword evidence="3 6" id="KW-0378">Hydrolase</keyword>
<dbReference type="AlphaFoldDB" id="A0A7C4W1Z6"/>
<evidence type="ECO:0000259" key="8">
    <source>
        <dbReference type="Pfam" id="PF13382"/>
    </source>
</evidence>
<dbReference type="PANTHER" id="PTHR11113:SF2">
    <property type="entry name" value="ADENINE DEAMINASE"/>
    <property type="match status" value="1"/>
</dbReference>
<evidence type="ECO:0000256" key="5">
    <source>
        <dbReference type="ARBA" id="ARBA00047720"/>
    </source>
</evidence>
<comment type="catalytic activity">
    <reaction evidence="5 6">
        <text>adenine + H2O + H(+) = hypoxanthine + NH4(+)</text>
        <dbReference type="Rhea" id="RHEA:23688"/>
        <dbReference type="ChEBI" id="CHEBI:15377"/>
        <dbReference type="ChEBI" id="CHEBI:15378"/>
        <dbReference type="ChEBI" id="CHEBI:16708"/>
        <dbReference type="ChEBI" id="CHEBI:17368"/>
        <dbReference type="ChEBI" id="CHEBI:28938"/>
        <dbReference type="EC" id="3.5.4.2"/>
    </reaction>
</comment>
<feature type="domain" description="Amidohydrolase-related" evidence="7">
    <location>
        <begin position="76"/>
        <end position="358"/>
    </location>
</feature>
<evidence type="ECO:0000256" key="4">
    <source>
        <dbReference type="ARBA" id="ARBA00023211"/>
    </source>
</evidence>
<dbReference type="EC" id="3.5.4.2" evidence="2 6"/>
<dbReference type="SUPFAM" id="SSF51556">
    <property type="entry name" value="Metallo-dependent hydrolases"/>
    <property type="match status" value="1"/>
</dbReference>
<dbReference type="Gene3D" id="2.30.40.10">
    <property type="entry name" value="Urease, subunit C, domain 1"/>
    <property type="match status" value="1"/>
</dbReference>
<dbReference type="Pfam" id="PF01979">
    <property type="entry name" value="Amidohydro_1"/>
    <property type="match status" value="1"/>
</dbReference>
<dbReference type="GO" id="GO:0006146">
    <property type="term" value="P:adenine catabolic process"/>
    <property type="evidence" value="ECO:0007669"/>
    <property type="project" value="InterPro"/>
</dbReference>
<evidence type="ECO:0000313" key="9">
    <source>
        <dbReference type="EMBL" id="HGU34238.1"/>
    </source>
</evidence>
<dbReference type="InterPro" id="IPR026912">
    <property type="entry name" value="Adenine_deam_C"/>
</dbReference>
<dbReference type="InterPro" id="IPR006680">
    <property type="entry name" value="Amidohydro-rel"/>
</dbReference>
<evidence type="ECO:0000256" key="3">
    <source>
        <dbReference type="ARBA" id="ARBA00022801"/>
    </source>
</evidence>